<keyword evidence="6 8" id="KW-0067">ATP-binding</keyword>
<feature type="binding site" evidence="8">
    <location>
        <position position="492"/>
    </location>
    <ligand>
        <name>ATP</name>
        <dbReference type="ChEBI" id="CHEBI:30616"/>
    </ligand>
</feature>
<evidence type="ECO:0000256" key="8">
    <source>
        <dbReference type="HAMAP-Rule" id="MF_00347"/>
    </source>
</evidence>
<evidence type="ECO:0000256" key="5">
    <source>
        <dbReference type="ARBA" id="ARBA00022777"/>
    </source>
</evidence>
<dbReference type="SUPFAM" id="SSF143724">
    <property type="entry name" value="PHP14-like"/>
    <property type="match status" value="1"/>
</dbReference>
<dbReference type="NCBIfam" id="NF003918">
    <property type="entry name" value="PRK05443.1-2"/>
    <property type="match status" value="1"/>
</dbReference>
<feature type="binding site" evidence="8">
    <location>
        <position position="616"/>
    </location>
    <ligand>
        <name>ATP</name>
        <dbReference type="ChEBI" id="CHEBI:30616"/>
    </ligand>
</feature>
<feature type="domain" description="Polyphosphate kinase C-terminal" evidence="13">
    <location>
        <begin position="354"/>
        <end position="519"/>
    </location>
</feature>
<dbReference type="InterPro" id="IPR036830">
    <property type="entry name" value="PP_kinase_middle_dom_sf"/>
</dbReference>
<organism evidence="14 15">
    <name type="scientific">Klugiella xanthotipulae</name>
    <dbReference type="NCBI Taxonomy" id="244735"/>
    <lineage>
        <taxon>Bacteria</taxon>
        <taxon>Bacillati</taxon>
        <taxon>Actinomycetota</taxon>
        <taxon>Actinomycetes</taxon>
        <taxon>Micrococcales</taxon>
        <taxon>Microbacteriaceae</taxon>
        <taxon>Klugiella</taxon>
    </lineage>
</organism>
<dbReference type="NCBIfam" id="NF003917">
    <property type="entry name" value="PRK05443.1-1"/>
    <property type="match status" value="1"/>
</dbReference>
<evidence type="ECO:0000256" key="2">
    <source>
        <dbReference type="ARBA" id="ARBA00022679"/>
    </source>
</evidence>
<evidence type="ECO:0000256" key="7">
    <source>
        <dbReference type="ARBA" id="ARBA00022842"/>
    </source>
</evidence>
<evidence type="ECO:0000256" key="6">
    <source>
        <dbReference type="ARBA" id="ARBA00022840"/>
    </source>
</evidence>
<feature type="binding site" evidence="8">
    <location>
        <position position="429"/>
    </location>
    <ligand>
        <name>Mg(2+)</name>
        <dbReference type="ChEBI" id="CHEBI:18420"/>
    </ligand>
</feature>
<dbReference type="EC" id="2.7.4.1" evidence="8 9"/>
<evidence type="ECO:0000259" key="10">
    <source>
        <dbReference type="Pfam" id="PF02503"/>
    </source>
</evidence>
<keyword evidence="15" id="KW-1185">Reference proteome</keyword>
<dbReference type="HAMAP" id="MF_00347">
    <property type="entry name" value="Polyphosphate_kinase"/>
    <property type="match status" value="1"/>
</dbReference>
<dbReference type="EMBL" id="VFPN01000002">
    <property type="protein sequence ID" value="TQM63368.1"/>
    <property type="molecule type" value="Genomic_DNA"/>
</dbReference>
<dbReference type="NCBIfam" id="NF003922">
    <property type="entry name" value="PRK05443.2-3"/>
    <property type="match status" value="1"/>
</dbReference>
<evidence type="ECO:0000313" key="14">
    <source>
        <dbReference type="EMBL" id="TQM63368.1"/>
    </source>
</evidence>
<evidence type="ECO:0000256" key="1">
    <source>
        <dbReference type="ARBA" id="ARBA00022553"/>
    </source>
</evidence>
<dbReference type="Proteomes" id="UP000318331">
    <property type="component" value="Unassembled WGS sequence"/>
</dbReference>
<feature type="binding site" evidence="8">
    <location>
        <position position="66"/>
    </location>
    <ligand>
        <name>ATP</name>
        <dbReference type="ChEBI" id="CHEBI:30616"/>
    </ligand>
</feature>
<dbReference type="Gene3D" id="3.30.1840.10">
    <property type="entry name" value="Polyphosphate kinase middle domain"/>
    <property type="match status" value="1"/>
</dbReference>
<feature type="binding site" evidence="8">
    <location>
        <position position="588"/>
    </location>
    <ligand>
        <name>ATP</name>
        <dbReference type="ChEBI" id="CHEBI:30616"/>
    </ligand>
</feature>
<dbReference type="Pfam" id="PF13090">
    <property type="entry name" value="PP_kinase_C"/>
    <property type="match status" value="1"/>
</dbReference>
<dbReference type="CDD" id="cd09165">
    <property type="entry name" value="PLDc_PaPPK1_C1_like"/>
    <property type="match status" value="1"/>
</dbReference>
<evidence type="ECO:0000259" key="13">
    <source>
        <dbReference type="Pfam" id="PF17941"/>
    </source>
</evidence>
<dbReference type="GO" id="GO:0009358">
    <property type="term" value="C:polyphosphate kinase complex"/>
    <property type="evidence" value="ECO:0007669"/>
    <property type="project" value="InterPro"/>
</dbReference>
<sequence length="716" mass="80731">MNELSASAPVDVVPGVSPSWAELPADRYIDREMSWLAFNQRVLELAEDPNLPVLERANFLAIFASNLDEFFMVRVAGLKRRIVTGLALPTNVGRAPHDVLADISVKAHELQARHAAAYQDLVGPALVEAGIHVVTWDSLDEADKTILYRHYSQHIYPILMPLAVDPAHPFPYISGLSLNLSIRVQNTKTGKEEFARLKVPQMMSRLIRVDAREDLDYVRYIALEDLIANHLDGLFPGMKVLDHHVFRVTRNEDVEIEEDETENLIQALEKELLRRRFGPPIRLEISEDMDETTRMLLLREFDITEQEVYVLPSPIDLRALFVLAKIDRPELHYPNHVPTTNVWLKPSNPNERADIFKAVSRREVLTHHPYESFTTSVQAFLEQAAADPHVLAIKQTLYRTSGDSPIVAALIKAAESGKQVLALVEIKARFDEEANISWARKLEKAGVHVVYGIVGLKTHCKLVHVIREEKGVLKHYSHMGTGNYNPKTSRIYEDLGLFTSSETVGKDLTKLFNVLSGYAIEKKYKRLLVAPLHLRNGLLARIETEAANARAGLPSGIKIKVNSIVDEVIIDALYRASSDGVPIDVWVRGICGIKAGQPGYSENIRIRSILGRYLEHSRIFAFHNSGDPDVLIGSADMMHRNLDRRVEALVKLTDPEHVEQVLDMFTLCFSDKTAGWTLEPDSTWTRTHLDASGHPLEDMQDRQMTLAMSRRRTGAR</sequence>
<comment type="similarity">
    <text evidence="8 9">Belongs to the polyphosphate kinase 1 (PPK1) family.</text>
</comment>
<feature type="domain" description="Polyphosphate kinase C-terminal" evidence="12">
    <location>
        <begin position="527"/>
        <end position="689"/>
    </location>
</feature>
<comment type="catalytic activity">
    <reaction evidence="8 9">
        <text>[phosphate](n) + ATP = [phosphate](n+1) + ADP</text>
        <dbReference type="Rhea" id="RHEA:19573"/>
        <dbReference type="Rhea" id="RHEA-COMP:9859"/>
        <dbReference type="Rhea" id="RHEA-COMP:14280"/>
        <dbReference type="ChEBI" id="CHEBI:16838"/>
        <dbReference type="ChEBI" id="CHEBI:30616"/>
        <dbReference type="ChEBI" id="CHEBI:456216"/>
        <dbReference type="EC" id="2.7.4.1"/>
    </reaction>
</comment>
<dbReference type="InterPro" id="IPR003414">
    <property type="entry name" value="PP_kinase"/>
</dbReference>
<comment type="cofactor">
    <cofactor evidence="8">
        <name>Mg(2+)</name>
        <dbReference type="ChEBI" id="CHEBI:18420"/>
    </cofactor>
</comment>
<evidence type="ECO:0000256" key="9">
    <source>
        <dbReference type="RuleBase" id="RU003800"/>
    </source>
</evidence>
<feature type="domain" description="Polyphosphate kinase middle" evidence="10">
    <location>
        <begin position="143"/>
        <end position="321"/>
    </location>
</feature>
<keyword evidence="7 8" id="KW-0460">Magnesium</keyword>
<dbReference type="NCBIfam" id="TIGR03705">
    <property type="entry name" value="poly_P_kin"/>
    <property type="match status" value="1"/>
</dbReference>
<evidence type="ECO:0000259" key="12">
    <source>
        <dbReference type="Pfam" id="PF13090"/>
    </source>
</evidence>
<evidence type="ECO:0000313" key="15">
    <source>
        <dbReference type="Proteomes" id="UP000318331"/>
    </source>
</evidence>
<dbReference type="GO" id="GO:0046872">
    <property type="term" value="F:metal ion binding"/>
    <property type="evidence" value="ECO:0007669"/>
    <property type="project" value="UniProtKB-KW"/>
</dbReference>
<evidence type="ECO:0000256" key="3">
    <source>
        <dbReference type="ARBA" id="ARBA00022723"/>
    </source>
</evidence>
<gene>
    <name evidence="8" type="primary">ppk</name>
    <name evidence="14" type="ORF">FB466_1629</name>
</gene>
<dbReference type="PANTHER" id="PTHR30218">
    <property type="entry name" value="POLYPHOSPHATE KINASE"/>
    <property type="match status" value="1"/>
</dbReference>
<protein>
    <recommendedName>
        <fullName evidence="8 9">Polyphosphate kinase</fullName>
        <ecNumber evidence="8 9">2.7.4.1</ecNumber>
    </recommendedName>
    <alternativeName>
        <fullName evidence="8">ATP-polyphosphate phosphotransferase</fullName>
    </alternativeName>
    <alternativeName>
        <fullName evidence="8">Polyphosphoric acid kinase</fullName>
    </alternativeName>
</protein>
<feature type="active site" description="Phosphohistidine intermediate" evidence="8">
    <location>
        <position position="459"/>
    </location>
</feature>
<dbReference type="PIRSF" id="PIRSF015589">
    <property type="entry name" value="PP_kinase"/>
    <property type="match status" value="1"/>
</dbReference>
<dbReference type="FunFam" id="3.30.870.10:FF:000001">
    <property type="entry name" value="Polyphosphate kinase"/>
    <property type="match status" value="1"/>
</dbReference>
<name>A0A543HYH4_9MICO</name>
<dbReference type="GO" id="GO:0005524">
    <property type="term" value="F:ATP binding"/>
    <property type="evidence" value="ECO:0007669"/>
    <property type="project" value="UniProtKB-KW"/>
</dbReference>
<feature type="domain" description="Polyphosphate kinase N-terminal" evidence="11">
    <location>
        <begin position="28"/>
        <end position="134"/>
    </location>
</feature>
<dbReference type="AlphaFoldDB" id="A0A543HYH4"/>
<proteinExistence type="inferred from homology"/>
<comment type="PTM">
    <text evidence="8 9">An intermediate of this reaction is the autophosphorylated ppk in which a phosphate is covalently linked to a histidine residue through a N-P bond.</text>
</comment>
<dbReference type="Gene3D" id="1.20.58.310">
    <property type="entry name" value="Polyphosphate kinase N-terminal domain"/>
    <property type="match status" value="1"/>
</dbReference>
<keyword evidence="4 8" id="KW-0547">Nucleotide-binding</keyword>
<dbReference type="OrthoDB" id="9761456at2"/>
<dbReference type="SUPFAM" id="SSF140356">
    <property type="entry name" value="PPK N-terminal domain-like"/>
    <property type="match status" value="1"/>
</dbReference>
<reference evidence="14 15" key="1">
    <citation type="submission" date="2019-06" db="EMBL/GenBank/DDBJ databases">
        <title>Sequencing the genomes of 1000 actinobacteria strains.</title>
        <authorList>
            <person name="Klenk H.-P."/>
        </authorList>
    </citation>
    <scope>NUCLEOTIDE SEQUENCE [LARGE SCALE GENOMIC DNA]</scope>
    <source>
        <strain evidence="14 15">DSM 18031</strain>
    </source>
</reference>
<dbReference type="InterPro" id="IPR025200">
    <property type="entry name" value="PPK_C_dom2"/>
</dbReference>
<dbReference type="InterPro" id="IPR024953">
    <property type="entry name" value="PP_kinase_middle"/>
</dbReference>
<dbReference type="Pfam" id="PF17941">
    <property type="entry name" value="PP_kinase_C_1"/>
    <property type="match status" value="1"/>
</dbReference>
<evidence type="ECO:0000256" key="4">
    <source>
        <dbReference type="ARBA" id="ARBA00022741"/>
    </source>
</evidence>
<keyword evidence="3 8" id="KW-0479">Metal-binding</keyword>
<evidence type="ECO:0000259" key="11">
    <source>
        <dbReference type="Pfam" id="PF13089"/>
    </source>
</evidence>
<dbReference type="InterPro" id="IPR025198">
    <property type="entry name" value="PPK_N_dom"/>
</dbReference>
<dbReference type="InterPro" id="IPR041108">
    <property type="entry name" value="PP_kinase_C_1"/>
</dbReference>
<keyword evidence="5 8" id="KW-0418">Kinase</keyword>
<accession>A0A543HYH4</accession>
<dbReference type="CDD" id="cd09168">
    <property type="entry name" value="PLDc_PaPPK1_C2_like"/>
    <property type="match status" value="1"/>
</dbReference>
<comment type="caution">
    <text evidence="14">The sequence shown here is derived from an EMBL/GenBank/DDBJ whole genome shotgun (WGS) entry which is preliminary data.</text>
</comment>
<dbReference type="Pfam" id="PF02503">
    <property type="entry name" value="PP_kinase"/>
    <property type="match status" value="1"/>
</dbReference>
<keyword evidence="1 8" id="KW-0597">Phosphoprotein</keyword>
<dbReference type="GO" id="GO:0008976">
    <property type="term" value="F:polyphosphate kinase activity"/>
    <property type="evidence" value="ECO:0007669"/>
    <property type="project" value="UniProtKB-UniRule"/>
</dbReference>
<dbReference type="GO" id="GO:0006799">
    <property type="term" value="P:polyphosphate biosynthetic process"/>
    <property type="evidence" value="ECO:0007669"/>
    <property type="project" value="UniProtKB-UniRule"/>
</dbReference>
<dbReference type="NCBIfam" id="NF003921">
    <property type="entry name" value="PRK05443.2-2"/>
    <property type="match status" value="1"/>
</dbReference>
<dbReference type="Gene3D" id="3.30.870.10">
    <property type="entry name" value="Endonuclease Chain A"/>
    <property type="match status" value="2"/>
</dbReference>
<dbReference type="RefSeq" id="WP_141917410.1">
    <property type="nucleotide sequence ID" value="NZ_BAAAYS010000025.1"/>
</dbReference>
<feature type="binding site" evidence="8">
    <location>
        <position position="399"/>
    </location>
    <ligand>
        <name>Mg(2+)</name>
        <dbReference type="ChEBI" id="CHEBI:18420"/>
    </ligand>
</feature>
<comment type="function">
    <text evidence="8 9">Catalyzes the reversible transfer of the terminal phosphate of ATP to form a long-chain polyphosphate (polyP).</text>
</comment>
<dbReference type="PANTHER" id="PTHR30218:SF0">
    <property type="entry name" value="POLYPHOSPHATE KINASE"/>
    <property type="match status" value="1"/>
</dbReference>
<dbReference type="InterPro" id="IPR036832">
    <property type="entry name" value="PPK_N_dom_sf"/>
</dbReference>
<dbReference type="SUPFAM" id="SSF56024">
    <property type="entry name" value="Phospholipase D/nuclease"/>
    <property type="match status" value="2"/>
</dbReference>
<dbReference type="Pfam" id="PF13089">
    <property type="entry name" value="PP_kinase_N"/>
    <property type="match status" value="1"/>
</dbReference>
<keyword evidence="2 8" id="KW-0808">Transferase</keyword>